<dbReference type="EMBL" id="KQ241843">
    <property type="protein sequence ID" value="KNC83326.1"/>
    <property type="molecule type" value="Genomic_DNA"/>
</dbReference>
<feature type="compositionally biased region" description="Basic and acidic residues" evidence="1">
    <location>
        <begin position="92"/>
        <end position="102"/>
    </location>
</feature>
<proteinExistence type="predicted"/>
<feature type="region of interest" description="Disordered" evidence="1">
    <location>
        <begin position="1"/>
        <end position="116"/>
    </location>
</feature>
<protein>
    <submittedName>
        <fullName evidence="2">Uncharacterized protein</fullName>
    </submittedName>
</protein>
<name>A0A0L0G2G5_9EUKA</name>
<keyword evidence="3" id="KW-1185">Reference proteome</keyword>
<gene>
    <name evidence="2" type="ORF">SARC_04422</name>
</gene>
<dbReference type="EMBL" id="KQ241843">
    <property type="protein sequence ID" value="KNC83327.1"/>
    <property type="molecule type" value="Genomic_DNA"/>
</dbReference>
<accession>A0A0L0G2G5</accession>
<dbReference type="AlphaFoldDB" id="A0A0L0G2G5"/>
<evidence type="ECO:0000313" key="3">
    <source>
        <dbReference type="Proteomes" id="UP000054560"/>
    </source>
</evidence>
<dbReference type="Proteomes" id="UP000054560">
    <property type="component" value="Unassembled WGS sequence"/>
</dbReference>
<dbReference type="RefSeq" id="XP_014157229.1">
    <property type="nucleotide sequence ID" value="XM_014301754.1"/>
</dbReference>
<dbReference type="RefSeq" id="XP_014157228.1">
    <property type="nucleotide sequence ID" value="XM_014301753.1"/>
</dbReference>
<evidence type="ECO:0000256" key="1">
    <source>
        <dbReference type="SAM" id="MobiDB-lite"/>
    </source>
</evidence>
<organism evidence="2 3">
    <name type="scientific">Sphaeroforma arctica JP610</name>
    <dbReference type="NCBI Taxonomy" id="667725"/>
    <lineage>
        <taxon>Eukaryota</taxon>
        <taxon>Ichthyosporea</taxon>
        <taxon>Ichthyophonida</taxon>
        <taxon>Sphaeroforma</taxon>
    </lineage>
</organism>
<reference evidence="2 3" key="1">
    <citation type="submission" date="2011-02" db="EMBL/GenBank/DDBJ databases">
        <title>The Genome Sequence of Sphaeroforma arctica JP610.</title>
        <authorList>
            <consortium name="The Broad Institute Genome Sequencing Platform"/>
            <person name="Russ C."/>
            <person name="Cuomo C."/>
            <person name="Young S.K."/>
            <person name="Zeng Q."/>
            <person name="Gargeya S."/>
            <person name="Alvarado L."/>
            <person name="Berlin A."/>
            <person name="Chapman S.B."/>
            <person name="Chen Z."/>
            <person name="Freedman E."/>
            <person name="Gellesch M."/>
            <person name="Goldberg J."/>
            <person name="Griggs A."/>
            <person name="Gujja S."/>
            <person name="Heilman E."/>
            <person name="Heiman D."/>
            <person name="Howarth C."/>
            <person name="Mehta T."/>
            <person name="Neiman D."/>
            <person name="Pearson M."/>
            <person name="Roberts A."/>
            <person name="Saif S."/>
            <person name="Shea T."/>
            <person name="Shenoy N."/>
            <person name="Sisk P."/>
            <person name="Stolte C."/>
            <person name="Sykes S."/>
            <person name="White J."/>
            <person name="Yandava C."/>
            <person name="Burger G."/>
            <person name="Gray M.W."/>
            <person name="Holland P.W.H."/>
            <person name="King N."/>
            <person name="Lang F.B.F."/>
            <person name="Roger A.J."/>
            <person name="Ruiz-Trillo I."/>
            <person name="Haas B."/>
            <person name="Nusbaum C."/>
            <person name="Birren B."/>
        </authorList>
    </citation>
    <scope>NUCLEOTIDE SEQUENCE [LARGE SCALE GENOMIC DNA]</scope>
    <source>
        <strain evidence="2 3">JP610</strain>
    </source>
</reference>
<dbReference type="GeneID" id="25904926"/>
<feature type="compositionally biased region" description="Polar residues" evidence="1">
    <location>
        <begin position="75"/>
        <end position="91"/>
    </location>
</feature>
<evidence type="ECO:0000313" key="2">
    <source>
        <dbReference type="EMBL" id="KNC83327.1"/>
    </source>
</evidence>
<sequence length="116" mass="13215">MPLYSDADPYYVDTPLLSPVEPPDQKNFAHIAPGRREGRGRGRGGRGGGGREGGGDRPRGSNFHRRLNHRYNMDDISNGSNYRQHHSSSNYDRNDGFGDSRQRQNQPRDSYRGRER</sequence>